<dbReference type="PANTHER" id="PTHR35526:SF6">
    <property type="entry name" value="SLR1861 PROTEIN"/>
    <property type="match status" value="1"/>
</dbReference>
<dbReference type="InterPro" id="IPR050267">
    <property type="entry name" value="Anti-sigma-factor_SerPK"/>
</dbReference>
<gene>
    <name evidence="3" type="ORF">SAMN05216552_104930</name>
</gene>
<reference evidence="4" key="1">
    <citation type="submission" date="2016-10" db="EMBL/GenBank/DDBJ databases">
        <authorList>
            <person name="Varghese N."/>
            <person name="Submissions S."/>
        </authorList>
    </citation>
    <scope>NUCLEOTIDE SEQUENCE [LARGE SCALE GENOMIC DNA]</scope>
    <source>
        <strain evidence="4">CGMCC 1.11014</strain>
    </source>
</reference>
<dbReference type="GO" id="GO:0004674">
    <property type="term" value="F:protein serine/threonine kinase activity"/>
    <property type="evidence" value="ECO:0007669"/>
    <property type="project" value="UniProtKB-KW"/>
</dbReference>
<proteinExistence type="predicted"/>
<dbReference type="InterPro" id="IPR003594">
    <property type="entry name" value="HATPase_dom"/>
</dbReference>
<feature type="domain" description="Histidine kinase/HSP90-like ATPase" evidence="2">
    <location>
        <begin position="19"/>
        <end position="141"/>
    </location>
</feature>
<dbReference type="Gene3D" id="3.30.565.10">
    <property type="entry name" value="Histidine kinase-like ATPase, C-terminal domain"/>
    <property type="match status" value="1"/>
</dbReference>
<evidence type="ECO:0000256" key="1">
    <source>
        <dbReference type="ARBA" id="ARBA00022527"/>
    </source>
</evidence>
<protein>
    <submittedName>
        <fullName evidence="3">Anti-sigma regulatory factor (Ser/Thr protein kinase)</fullName>
    </submittedName>
</protein>
<dbReference type="Pfam" id="PF13581">
    <property type="entry name" value="HATPase_c_2"/>
    <property type="match status" value="1"/>
</dbReference>
<organism evidence="3 4">
    <name type="scientific">Pseudoduganella namucuonensis</name>
    <dbReference type="NCBI Taxonomy" id="1035707"/>
    <lineage>
        <taxon>Bacteria</taxon>
        <taxon>Pseudomonadati</taxon>
        <taxon>Pseudomonadota</taxon>
        <taxon>Betaproteobacteria</taxon>
        <taxon>Burkholderiales</taxon>
        <taxon>Oxalobacteraceae</taxon>
        <taxon>Telluria group</taxon>
        <taxon>Pseudoduganella</taxon>
    </lineage>
</organism>
<accession>A0A1I7M2A2</accession>
<keyword evidence="1" id="KW-0723">Serine/threonine-protein kinase</keyword>
<dbReference type="RefSeq" id="WP_093560609.1">
    <property type="nucleotide sequence ID" value="NZ_FPBO01000049.1"/>
</dbReference>
<dbReference type="PANTHER" id="PTHR35526">
    <property type="entry name" value="ANTI-SIGMA-F FACTOR RSBW-RELATED"/>
    <property type="match status" value="1"/>
</dbReference>
<keyword evidence="3" id="KW-0808">Transferase</keyword>
<dbReference type="STRING" id="1035707.SAMN05216552_104930"/>
<keyword evidence="4" id="KW-1185">Reference proteome</keyword>
<keyword evidence="3" id="KW-0418">Kinase</keyword>
<dbReference type="CDD" id="cd16936">
    <property type="entry name" value="HATPase_RsbW-like"/>
    <property type="match status" value="1"/>
</dbReference>
<dbReference type="EMBL" id="FPBO01000049">
    <property type="protein sequence ID" value="SFV16073.1"/>
    <property type="molecule type" value="Genomic_DNA"/>
</dbReference>
<evidence type="ECO:0000313" key="3">
    <source>
        <dbReference type="EMBL" id="SFV16073.1"/>
    </source>
</evidence>
<evidence type="ECO:0000313" key="4">
    <source>
        <dbReference type="Proteomes" id="UP000199391"/>
    </source>
</evidence>
<dbReference type="InterPro" id="IPR036890">
    <property type="entry name" value="HATPase_C_sf"/>
</dbReference>
<dbReference type="OrthoDB" id="8778461at2"/>
<dbReference type="Proteomes" id="UP000199391">
    <property type="component" value="Unassembled WGS sequence"/>
</dbReference>
<name>A0A1I7M2A2_9BURK</name>
<evidence type="ECO:0000259" key="2">
    <source>
        <dbReference type="Pfam" id="PF13581"/>
    </source>
</evidence>
<dbReference type="AlphaFoldDB" id="A0A1I7M2A2"/>
<sequence length="145" mass="15874">MEQKGTSSTESGINIGTRFEARLALVPVVMELVAAQMRHAGAEPDAVLRAELILEELFRNSVLHGYGGDSDKPVWVAAHATGFCYEDEAPAFNPLAERRAAQEPNPDLPIEDQPIGGAGLLLIKDMARSADYQRSHGRNRLFFEV</sequence>